<sequence length="235" mass="25708">IMLRGKMEQGRYADAQSTAERALEADPSFAPAQNQLGYIALQAGDHARAERAFQEYIRLAPDQPNPYDSLGELYVEMGRYDEGIAQLDKALALNPTFPPSITRRAQANIEKANRRLTAAFAAQDADAIAAGFTPNGMLLPPDGLMVVGTEEIRALYASAFAGSLDNIEVDTREVQVLGEMALEFGRFVVRTGETIAEEGTYDVLWDPSGDTWKIHREIWNATPPSDTPPSTMSAE</sequence>
<dbReference type="AlphaFoldDB" id="A0A540VQ80"/>
<dbReference type="InterPro" id="IPR013105">
    <property type="entry name" value="TPR_2"/>
</dbReference>
<dbReference type="PANTHER" id="PTHR44943:SF8">
    <property type="entry name" value="TPR REPEAT-CONTAINING PROTEIN MJ0263"/>
    <property type="match status" value="1"/>
</dbReference>
<dbReference type="InterPro" id="IPR011990">
    <property type="entry name" value="TPR-like_helical_dom_sf"/>
</dbReference>
<dbReference type="PANTHER" id="PTHR44943">
    <property type="entry name" value="CELLULOSE SYNTHASE OPERON PROTEIN C"/>
    <property type="match status" value="1"/>
</dbReference>
<keyword evidence="2 3" id="KW-0802">TPR repeat</keyword>
<evidence type="ECO:0000256" key="2">
    <source>
        <dbReference type="ARBA" id="ARBA00022803"/>
    </source>
</evidence>
<evidence type="ECO:0000256" key="1">
    <source>
        <dbReference type="ARBA" id="ARBA00022737"/>
    </source>
</evidence>
<dbReference type="InterPro" id="IPR027843">
    <property type="entry name" value="DUF4440"/>
</dbReference>
<dbReference type="Gene3D" id="3.10.450.50">
    <property type="match status" value="1"/>
</dbReference>
<dbReference type="InterPro" id="IPR011944">
    <property type="entry name" value="Steroid_delta5-4_isomerase"/>
</dbReference>
<feature type="non-terminal residue" evidence="5">
    <location>
        <position position="1"/>
    </location>
</feature>
<name>A0A540VQ80_9GAMM</name>
<keyword evidence="1" id="KW-0677">Repeat</keyword>
<dbReference type="SMART" id="SM00028">
    <property type="entry name" value="TPR"/>
    <property type="match status" value="2"/>
</dbReference>
<protein>
    <submittedName>
        <fullName evidence="5">SgcJ/EcaC family oxidoreductase</fullName>
    </submittedName>
</protein>
<comment type="caution">
    <text evidence="5">The sequence shown here is derived from an EMBL/GenBank/DDBJ whole genome shotgun (WGS) entry which is preliminary data.</text>
</comment>
<dbReference type="Pfam" id="PF14534">
    <property type="entry name" value="DUF4440"/>
    <property type="match status" value="1"/>
</dbReference>
<evidence type="ECO:0000256" key="3">
    <source>
        <dbReference type="PROSITE-ProRule" id="PRU00339"/>
    </source>
</evidence>
<dbReference type="PROSITE" id="PS50293">
    <property type="entry name" value="TPR_REGION"/>
    <property type="match status" value="1"/>
</dbReference>
<dbReference type="SUPFAM" id="SSF48452">
    <property type="entry name" value="TPR-like"/>
    <property type="match status" value="1"/>
</dbReference>
<dbReference type="PROSITE" id="PS50005">
    <property type="entry name" value="TPR"/>
    <property type="match status" value="2"/>
</dbReference>
<feature type="repeat" description="TPR" evidence="3">
    <location>
        <begin position="30"/>
        <end position="63"/>
    </location>
</feature>
<organism evidence="5 6">
    <name type="scientific">Spiribacter salinus</name>
    <dbReference type="NCBI Taxonomy" id="1335746"/>
    <lineage>
        <taxon>Bacteria</taxon>
        <taxon>Pseudomonadati</taxon>
        <taxon>Pseudomonadota</taxon>
        <taxon>Gammaproteobacteria</taxon>
        <taxon>Chromatiales</taxon>
        <taxon>Ectothiorhodospiraceae</taxon>
        <taxon>Spiribacter</taxon>
    </lineage>
</organism>
<dbReference type="InterPro" id="IPR032710">
    <property type="entry name" value="NTF2-like_dom_sf"/>
</dbReference>
<dbReference type="EMBL" id="VIFK01000230">
    <property type="protein sequence ID" value="TQE98303.1"/>
    <property type="molecule type" value="Genomic_DNA"/>
</dbReference>
<dbReference type="Gene3D" id="1.25.40.10">
    <property type="entry name" value="Tetratricopeptide repeat domain"/>
    <property type="match status" value="1"/>
</dbReference>
<accession>A0A540VQ80</accession>
<dbReference type="NCBIfam" id="TIGR02246">
    <property type="entry name" value="SgcJ/EcaC family oxidoreductase"/>
    <property type="match status" value="1"/>
</dbReference>
<proteinExistence type="predicted"/>
<dbReference type="Pfam" id="PF13432">
    <property type="entry name" value="TPR_16"/>
    <property type="match status" value="1"/>
</dbReference>
<evidence type="ECO:0000313" key="6">
    <source>
        <dbReference type="Proteomes" id="UP000315400"/>
    </source>
</evidence>
<dbReference type="InterPro" id="IPR019734">
    <property type="entry name" value="TPR_rpt"/>
</dbReference>
<dbReference type="Proteomes" id="UP000315400">
    <property type="component" value="Unassembled WGS sequence"/>
</dbReference>
<dbReference type="InterPro" id="IPR051685">
    <property type="entry name" value="Ycf3/AcsC/BcsC/TPR_MFPF"/>
</dbReference>
<reference evidence="5 6" key="1">
    <citation type="submission" date="2019-06" db="EMBL/GenBank/DDBJ databases">
        <title>Metagenome assembled Genome of Spiribacter salinus SL48-SHIP from the microbial mat of Salt Lake 48 (Novosibirsk region, Russia).</title>
        <authorList>
            <person name="Shipova A."/>
            <person name="Rozanov A.S."/>
            <person name="Bryanskaya A.V."/>
            <person name="Peltek S.E."/>
        </authorList>
    </citation>
    <scope>NUCLEOTIDE SEQUENCE [LARGE SCALE GENOMIC DNA]</scope>
    <source>
        <strain evidence="5">SL48-SHIP-2</strain>
    </source>
</reference>
<dbReference type="Pfam" id="PF07719">
    <property type="entry name" value="TPR_2"/>
    <property type="match status" value="1"/>
</dbReference>
<evidence type="ECO:0000313" key="5">
    <source>
        <dbReference type="EMBL" id="TQE98303.1"/>
    </source>
</evidence>
<dbReference type="SUPFAM" id="SSF54427">
    <property type="entry name" value="NTF2-like"/>
    <property type="match status" value="1"/>
</dbReference>
<feature type="domain" description="DUF4440" evidence="4">
    <location>
        <begin position="109"/>
        <end position="214"/>
    </location>
</feature>
<gene>
    <name evidence="5" type="ORF">FKY71_14570</name>
</gene>
<feature type="repeat" description="TPR" evidence="3">
    <location>
        <begin position="64"/>
        <end position="97"/>
    </location>
</feature>
<evidence type="ECO:0000259" key="4">
    <source>
        <dbReference type="Pfam" id="PF14534"/>
    </source>
</evidence>